<keyword evidence="7" id="KW-0812">Transmembrane</keyword>
<evidence type="ECO:0000256" key="9">
    <source>
        <dbReference type="ARBA" id="ARBA00022737"/>
    </source>
</evidence>
<dbReference type="PROSITE" id="PS50011">
    <property type="entry name" value="PROTEIN_KINASE_DOM"/>
    <property type="match status" value="1"/>
</dbReference>
<evidence type="ECO:0000256" key="4">
    <source>
        <dbReference type="ARBA" id="ARBA00022527"/>
    </source>
</evidence>
<accession>A0A8S1ZQZ3</accession>
<dbReference type="SUPFAM" id="SSF56112">
    <property type="entry name" value="Protein kinase-like (PK-like)"/>
    <property type="match status" value="1"/>
</dbReference>
<feature type="region of interest" description="Disordered" evidence="19">
    <location>
        <begin position="884"/>
        <end position="908"/>
    </location>
</feature>
<dbReference type="SUPFAM" id="SSF52058">
    <property type="entry name" value="L domain-like"/>
    <property type="match status" value="1"/>
</dbReference>
<feature type="domain" description="Protein kinase" evidence="21">
    <location>
        <begin position="550"/>
        <end position="830"/>
    </location>
</feature>
<reference evidence="22" key="1">
    <citation type="submission" date="2021-01" db="EMBL/GenBank/DDBJ databases">
        <authorList>
            <person name="Bezrukov I."/>
        </authorList>
    </citation>
    <scope>NUCLEOTIDE SEQUENCE</scope>
</reference>
<keyword evidence="6" id="KW-0808">Transferase</keyword>
<keyword evidence="8 20" id="KW-0732">Signal</keyword>
<dbReference type="InterPro" id="IPR000719">
    <property type="entry name" value="Prot_kinase_dom"/>
</dbReference>
<keyword evidence="4" id="KW-0723">Serine/threonine-protein kinase</keyword>
<evidence type="ECO:0000256" key="12">
    <source>
        <dbReference type="ARBA" id="ARBA00022840"/>
    </source>
</evidence>
<evidence type="ECO:0000313" key="22">
    <source>
        <dbReference type="EMBL" id="CAE5959958.1"/>
    </source>
</evidence>
<comment type="subcellular location">
    <subcellularLocation>
        <location evidence="1">Cell membrane</location>
        <topology evidence="1">Single-pass membrane protein</topology>
    </subcellularLocation>
</comment>
<dbReference type="EMBL" id="LR999451">
    <property type="protein sequence ID" value="CAE5959958.1"/>
    <property type="molecule type" value="Genomic_DNA"/>
</dbReference>
<dbReference type="FunFam" id="3.80.10.10:FF:000129">
    <property type="entry name" value="Leucine-rich repeat receptor-like kinase"/>
    <property type="match status" value="1"/>
</dbReference>
<feature type="chain" id="PRO_5035742089" description="non-specific serine/threonine protein kinase" evidence="20">
    <location>
        <begin position="21"/>
        <end position="908"/>
    </location>
</feature>
<sequence>MGAMVLLTICLLFSLPRVFSEFTFTSLSCGSPRGTTFKDRDTGINYISDTDFISTGVGSEIKSLYQTTTEAKHWYLRSFPIGFRNCYTFDLNSGERYLIRTTFLHGGYDNNSIRRFELHLGVNRWTTVSTVNETEEIVFEMIHLLTTDRLQVCLVKTGDSTPFISGLELRQLNSEAYNNTSKGSLQTFLRADVGSISNQPLRYRAGSYHEEDVFDRIWQPYDSEDWSQIMTNNRVYGYNIYQPPEIAMMTASAPKDPDAPMNISLTSVEPGSQFYVCLHFSEIQDLKPNETREFHIMYNGRIILRAFRPRRLHTFSQVIDQEVGPNANGEYTFSFQRTLDSTLPPLLNAMEVYIMKPLGQQATDKTEVDAIDRIKSRWGREKIDWEGDPCVPHEYMWNGLKCKYKHNKHPRIVSLNLTASGLIGEIPDTLSNLTSLEVLDLSNNNLTGSVPEFLADMESLKFINLSCNELNGLIIPKRLLDRAQKGLVILSVDEFPGVSVIVFICKRKRIPDRHPSSENNNLQQWDQSSFSDIAQNVFTYEDLAQATGNFSSTNLIGQGGFGYVHRGVISDGTEVAIKQLKAGSRQGEQEFLAEIEIISRVHHKHLVSLLGYCITGCQRLLVYEFVPNKTLEFHLHEKEAPVMEWAKRMKIALGSAKGLSYLHDDCNPKTIHRDVKAANILIDNSYEPKLADFGLARSCSDTETHVSTRVMGTFGYLAPEYASSGKLTDKSDVFSFGVVLLELITGRRPFDMSMPFPDDESIVDWAKPLMTKALKDGKFDGFVDLRLENDFDVIEMTRVVACAAASVRHSANRRPTMSQIVRVFEGNLFLDDVSDGTASEHSTSYSLDGSSGLLLNTIQRGFEEIQENEFDRWKMALESHTFGSSGVTSENVQNSEPSGSSSMTVRLM</sequence>
<feature type="signal peptide" evidence="20">
    <location>
        <begin position="1"/>
        <end position="20"/>
    </location>
</feature>
<keyword evidence="15" id="KW-0675">Receptor</keyword>
<evidence type="ECO:0000256" key="10">
    <source>
        <dbReference type="ARBA" id="ARBA00022741"/>
    </source>
</evidence>
<keyword evidence="23" id="KW-1185">Reference proteome</keyword>
<dbReference type="AlphaFoldDB" id="A0A8S1ZQZ3"/>
<dbReference type="InterPro" id="IPR001245">
    <property type="entry name" value="Ser-Thr/Tyr_kinase_cat_dom"/>
</dbReference>
<keyword evidence="13" id="KW-1133">Transmembrane helix</keyword>
<dbReference type="Gene3D" id="1.10.510.10">
    <property type="entry name" value="Transferase(Phosphotransferase) domain 1"/>
    <property type="match status" value="1"/>
</dbReference>
<dbReference type="InterPro" id="IPR017441">
    <property type="entry name" value="Protein_kinase_ATP_BS"/>
</dbReference>
<comment type="catalytic activity">
    <reaction evidence="17">
        <text>L-seryl-[protein] + ATP = O-phospho-L-seryl-[protein] + ADP + H(+)</text>
        <dbReference type="Rhea" id="RHEA:17989"/>
        <dbReference type="Rhea" id="RHEA-COMP:9863"/>
        <dbReference type="Rhea" id="RHEA-COMP:11604"/>
        <dbReference type="ChEBI" id="CHEBI:15378"/>
        <dbReference type="ChEBI" id="CHEBI:29999"/>
        <dbReference type="ChEBI" id="CHEBI:30616"/>
        <dbReference type="ChEBI" id="CHEBI:83421"/>
        <dbReference type="ChEBI" id="CHEBI:456216"/>
        <dbReference type="EC" id="2.7.11.1"/>
    </reaction>
</comment>
<keyword evidence="11" id="KW-0418">Kinase</keyword>
<dbReference type="InterPro" id="IPR001611">
    <property type="entry name" value="Leu-rich_rpt"/>
</dbReference>
<protein>
    <recommendedName>
        <fullName evidence="2">non-specific serine/threonine protein kinase</fullName>
        <ecNumber evidence="2">2.7.11.1</ecNumber>
    </recommendedName>
</protein>
<keyword evidence="9" id="KW-0677">Repeat</keyword>
<dbReference type="Pfam" id="PF07714">
    <property type="entry name" value="PK_Tyr_Ser-Thr"/>
    <property type="match status" value="1"/>
</dbReference>
<dbReference type="InterPro" id="IPR011009">
    <property type="entry name" value="Kinase-like_dom_sf"/>
</dbReference>
<evidence type="ECO:0000256" key="7">
    <source>
        <dbReference type="ARBA" id="ARBA00022692"/>
    </source>
</evidence>
<evidence type="ECO:0000259" key="21">
    <source>
        <dbReference type="PROSITE" id="PS50011"/>
    </source>
</evidence>
<keyword evidence="10 18" id="KW-0547">Nucleotide-binding</keyword>
<organism evidence="22 23">
    <name type="scientific">Arabidopsis arenosa</name>
    <name type="common">Sand rock-cress</name>
    <name type="synonym">Cardaminopsis arenosa</name>
    <dbReference type="NCBI Taxonomy" id="38785"/>
    <lineage>
        <taxon>Eukaryota</taxon>
        <taxon>Viridiplantae</taxon>
        <taxon>Streptophyta</taxon>
        <taxon>Embryophyta</taxon>
        <taxon>Tracheophyta</taxon>
        <taxon>Spermatophyta</taxon>
        <taxon>Magnoliopsida</taxon>
        <taxon>eudicotyledons</taxon>
        <taxon>Gunneridae</taxon>
        <taxon>Pentapetalae</taxon>
        <taxon>rosids</taxon>
        <taxon>malvids</taxon>
        <taxon>Brassicales</taxon>
        <taxon>Brassicaceae</taxon>
        <taxon>Camelineae</taxon>
        <taxon>Arabidopsis</taxon>
    </lineage>
</organism>
<dbReference type="FunFam" id="1.10.510.10:FF:000173">
    <property type="entry name" value="proline-rich receptor-like protein kinase PERK8"/>
    <property type="match status" value="1"/>
</dbReference>
<evidence type="ECO:0000313" key="23">
    <source>
        <dbReference type="Proteomes" id="UP000682877"/>
    </source>
</evidence>
<evidence type="ECO:0000256" key="16">
    <source>
        <dbReference type="ARBA" id="ARBA00047899"/>
    </source>
</evidence>
<dbReference type="InterPro" id="IPR032675">
    <property type="entry name" value="LRR_dom_sf"/>
</dbReference>
<evidence type="ECO:0000256" key="13">
    <source>
        <dbReference type="ARBA" id="ARBA00022989"/>
    </source>
</evidence>
<dbReference type="Pfam" id="PF13855">
    <property type="entry name" value="LRR_8"/>
    <property type="match status" value="1"/>
</dbReference>
<gene>
    <name evidence="22" type="ORF">AARE701A_LOCUS3429</name>
</gene>
<evidence type="ECO:0000256" key="14">
    <source>
        <dbReference type="ARBA" id="ARBA00023136"/>
    </source>
</evidence>
<evidence type="ECO:0000256" key="1">
    <source>
        <dbReference type="ARBA" id="ARBA00004162"/>
    </source>
</evidence>
<evidence type="ECO:0000256" key="11">
    <source>
        <dbReference type="ARBA" id="ARBA00022777"/>
    </source>
</evidence>
<comment type="catalytic activity">
    <reaction evidence="16">
        <text>L-threonyl-[protein] + ATP = O-phospho-L-threonyl-[protein] + ADP + H(+)</text>
        <dbReference type="Rhea" id="RHEA:46608"/>
        <dbReference type="Rhea" id="RHEA-COMP:11060"/>
        <dbReference type="Rhea" id="RHEA-COMP:11605"/>
        <dbReference type="ChEBI" id="CHEBI:15378"/>
        <dbReference type="ChEBI" id="CHEBI:30013"/>
        <dbReference type="ChEBI" id="CHEBI:30616"/>
        <dbReference type="ChEBI" id="CHEBI:61977"/>
        <dbReference type="ChEBI" id="CHEBI:456216"/>
        <dbReference type="EC" id="2.7.11.1"/>
    </reaction>
</comment>
<keyword evidence="14" id="KW-0472">Membrane</keyword>
<evidence type="ECO:0000256" key="15">
    <source>
        <dbReference type="ARBA" id="ARBA00023170"/>
    </source>
</evidence>
<name>A0A8S1ZQZ3_ARAAE</name>
<dbReference type="Pfam" id="PF12819">
    <property type="entry name" value="Malectin_like"/>
    <property type="match status" value="1"/>
</dbReference>
<dbReference type="Proteomes" id="UP000682877">
    <property type="component" value="Chromosome 1"/>
</dbReference>
<feature type="binding site" evidence="18">
    <location>
        <position position="578"/>
    </location>
    <ligand>
        <name>ATP</name>
        <dbReference type="ChEBI" id="CHEBI:30616"/>
    </ligand>
</feature>
<evidence type="ECO:0000256" key="2">
    <source>
        <dbReference type="ARBA" id="ARBA00012513"/>
    </source>
</evidence>
<dbReference type="PANTHER" id="PTHR45631">
    <property type="entry name" value="OS07G0107800 PROTEIN-RELATED"/>
    <property type="match status" value="1"/>
</dbReference>
<dbReference type="PROSITE" id="PS51450">
    <property type="entry name" value="LRR"/>
    <property type="match status" value="1"/>
</dbReference>
<dbReference type="GO" id="GO:0005886">
    <property type="term" value="C:plasma membrane"/>
    <property type="evidence" value="ECO:0007669"/>
    <property type="project" value="UniProtKB-SubCell"/>
</dbReference>
<dbReference type="SMART" id="SM00220">
    <property type="entry name" value="S_TKc"/>
    <property type="match status" value="1"/>
</dbReference>
<keyword evidence="5" id="KW-0433">Leucine-rich repeat</keyword>
<evidence type="ECO:0000256" key="5">
    <source>
        <dbReference type="ARBA" id="ARBA00022614"/>
    </source>
</evidence>
<evidence type="ECO:0000256" key="19">
    <source>
        <dbReference type="SAM" id="MobiDB-lite"/>
    </source>
</evidence>
<dbReference type="GO" id="GO:0004674">
    <property type="term" value="F:protein serine/threonine kinase activity"/>
    <property type="evidence" value="ECO:0007669"/>
    <property type="project" value="UniProtKB-KW"/>
</dbReference>
<dbReference type="Gene3D" id="3.30.200.20">
    <property type="entry name" value="Phosphorylase Kinase, domain 1"/>
    <property type="match status" value="1"/>
</dbReference>
<keyword evidence="12 18" id="KW-0067">ATP-binding</keyword>
<evidence type="ECO:0000256" key="17">
    <source>
        <dbReference type="ARBA" id="ARBA00048679"/>
    </source>
</evidence>
<evidence type="ECO:0000256" key="18">
    <source>
        <dbReference type="PROSITE-ProRule" id="PRU10141"/>
    </source>
</evidence>
<dbReference type="InterPro" id="IPR024788">
    <property type="entry name" value="Malectin-like_Carb-bd_dom"/>
</dbReference>
<keyword evidence="3" id="KW-1003">Cell membrane</keyword>
<proteinExistence type="predicted"/>
<dbReference type="Gene3D" id="3.80.10.10">
    <property type="entry name" value="Ribonuclease Inhibitor"/>
    <property type="match status" value="1"/>
</dbReference>
<dbReference type="GO" id="GO:0005524">
    <property type="term" value="F:ATP binding"/>
    <property type="evidence" value="ECO:0007669"/>
    <property type="project" value="UniProtKB-UniRule"/>
</dbReference>
<evidence type="ECO:0000256" key="8">
    <source>
        <dbReference type="ARBA" id="ARBA00022729"/>
    </source>
</evidence>
<dbReference type="FunFam" id="3.30.200.20:FF:000542">
    <property type="entry name" value="Receptor-like serine/threonine-protein kinase At4g25390"/>
    <property type="match status" value="1"/>
</dbReference>
<evidence type="ECO:0000256" key="20">
    <source>
        <dbReference type="SAM" id="SignalP"/>
    </source>
</evidence>
<evidence type="ECO:0000256" key="6">
    <source>
        <dbReference type="ARBA" id="ARBA00022679"/>
    </source>
</evidence>
<dbReference type="EC" id="2.7.11.1" evidence="2"/>
<dbReference type="PANTHER" id="PTHR45631:SF184">
    <property type="entry name" value="PROTEIN KINASE DOMAIN-CONTAINING PROTEIN"/>
    <property type="match status" value="1"/>
</dbReference>
<evidence type="ECO:0000256" key="3">
    <source>
        <dbReference type="ARBA" id="ARBA00022475"/>
    </source>
</evidence>
<dbReference type="CDD" id="cd14066">
    <property type="entry name" value="STKc_IRAK"/>
    <property type="match status" value="1"/>
</dbReference>
<dbReference type="PROSITE" id="PS00107">
    <property type="entry name" value="PROTEIN_KINASE_ATP"/>
    <property type="match status" value="1"/>
</dbReference>